<evidence type="ECO:0000256" key="1">
    <source>
        <dbReference type="ARBA" id="ARBA00023125"/>
    </source>
</evidence>
<comment type="caution">
    <text evidence="4">The sequence shown here is derived from an EMBL/GenBank/DDBJ whole genome shotgun (WGS) entry which is preliminary data.</text>
</comment>
<protein>
    <recommendedName>
        <fullName evidence="3">HTH tetR-type domain-containing protein</fullName>
    </recommendedName>
</protein>
<dbReference type="Pfam" id="PF00440">
    <property type="entry name" value="TetR_N"/>
    <property type="match status" value="1"/>
</dbReference>
<dbReference type="InterPro" id="IPR009057">
    <property type="entry name" value="Homeodomain-like_sf"/>
</dbReference>
<keyword evidence="1 2" id="KW-0238">DNA-binding</keyword>
<dbReference type="InterPro" id="IPR036271">
    <property type="entry name" value="Tet_transcr_reg_TetR-rel_C_sf"/>
</dbReference>
<dbReference type="AlphaFoldDB" id="A0A1A0V825"/>
<evidence type="ECO:0000259" key="3">
    <source>
        <dbReference type="PROSITE" id="PS50977"/>
    </source>
</evidence>
<gene>
    <name evidence="4" type="ORF">A5760_20890</name>
</gene>
<evidence type="ECO:0000256" key="2">
    <source>
        <dbReference type="PROSITE-ProRule" id="PRU00335"/>
    </source>
</evidence>
<feature type="domain" description="HTH tetR-type" evidence="3">
    <location>
        <begin position="11"/>
        <end position="71"/>
    </location>
</feature>
<proteinExistence type="predicted"/>
<dbReference type="PROSITE" id="PS50977">
    <property type="entry name" value="HTH_TETR_2"/>
    <property type="match status" value="1"/>
</dbReference>
<organism evidence="4 5">
    <name type="scientific">Mycobacterium colombiense</name>
    <dbReference type="NCBI Taxonomy" id="339268"/>
    <lineage>
        <taxon>Bacteria</taxon>
        <taxon>Bacillati</taxon>
        <taxon>Actinomycetota</taxon>
        <taxon>Actinomycetes</taxon>
        <taxon>Mycobacteriales</taxon>
        <taxon>Mycobacteriaceae</taxon>
        <taxon>Mycobacterium</taxon>
        <taxon>Mycobacterium avium complex (MAC)</taxon>
    </lineage>
</organism>
<dbReference type="PRINTS" id="PR00455">
    <property type="entry name" value="HTHTETR"/>
</dbReference>
<dbReference type="SUPFAM" id="SSF46689">
    <property type="entry name" value="Homeodomain-like"/>
    <property type="match status" value="1"/>
</dbReference>
<evidence type="ECO:0000313" key="5">
    <source>
        <dbReference type="Proteomes" id="UP000091914"/>
    </source>
</evidence>
<dbReference type="Gene3D" id="1.10.10.60">
    <property type="entry name" value="Homeodomain-like"/>
    <property type="match status" value="1"/>
</dbReference>
<dbReference type="Gene3D" id="1.10.357.10">
    <property type="entry name" value="Tetracycline Repressor, domain 2"/>
    <property type="match status" value="1"/>
</dbReference>
<reference evidence="4 5" key="1">
    <citation type="submission" date="2016-06" db="EMBL/GenBank/DDBJ databases">
        <authorList>
            <person name="Kjaerup R.B."/>
            <person name="Dalgaard T.S."/>
            <person name="Juul-Madsen H.R."/>
        </authorList>
    </citation>
    <scope>NUCLEOTIDE SEQUENCE [LARGE SCALE GENOMIC DNA]</scope>
    <source>
        <strain evidence="4 5">852002-51834_SCH5396731</strain>
    </source>
</reference>
<sequence>MIDDLPGARRNLYRQQILAAAELEFARSGFDQAKVNAIAETAGVALGTLYKYFPSKAAIWDVLTSQRMDEFRSAVMTLIEPLESPFEKLLASARAEVMFLADHPNFLELHLTGGLSWGTAVRGEHARRHAWQSGMHLLGNLADEARCRGEIRDLRPSIVASMIISTLQIWMTEWVNSNRDRRADAVADEVVEHLRICLAAGG</sequence>
<feature type="DNA-binding region" description="H-T-H motif" evidence="2">
    <location>
        <begin position="34"/>
        <end position="53"/>
    </location>
</feature>
<dbReference type="InterPro" id="IPR050109">
    <property type="entry name" value="HTH-type_TetR-like_transc_reg"/>
</dbReference>
<dbReference type="PANTHER" id="PTHR30055">
    <property type="entry name" value="HTH-TYPE TRANSCRIPTIONAL REGULATOR RUTR"/>
    <property type="match status" value="1"/>
</dbReference>
<dbReference type="GO" id="GO:0003700">
    <property type="term" value="F:DNA-binding transcription factor activity"/>
    <property type="evidence" value="ECO:0007669"/>
    <property type="project" value="TreeGrafter"/>
</dbReference>
<dbReference type="SUPFAM" id="SSF48498">
    <property type="entry name" value="Tetracyclin repressor-like, C-terminal domain"/>
    <property type="match status" value="1"/>
</dbReference>
<accession>A0A1A0V825</accession>
<dbReference type="GO" id="GO:0000976">
    <property type="term" value="F:transcription cis-regulatory region binding"/>
    <property type="evidence" value="ECO:0007669"/>
    <property type="project" value="TreeGrafter"/>
</dbReference>
<dbReference type="Proteomes" id="UP000091914">
    <property type="component" value="Unassembled WGS sequence"/>
</dbReference>
<name>A0A1A0V825_9MYCO</name>
<dbReference type="PANTHER" id="PTHR30055:SF226">
    <property type="entry name" value="HTH-TYPE TRANSCRIPTIONAL REGULATOR PKSA"/>
    <property type="match status" value="1"/>
</dbReference>
<dbReference type="InterPro" id="IPR001647">
    <property type="entry name" value="HTH_TetR"/>
</dbReference>
<evidence type="ECO:0000313" key="4">
    <source>
        <dbReference type="EMBL" id="OBB79388.1"/>
    </source>
</evidence>
<dbReference type="EMBL" id="LZSX01000096">
    <property type="protein sequence ID" value="OBB79388.1"/>
    <property type="molecule type" value="Genomic_DNA"/>
</dbReference>